<dbReference type="InterPro" id="IPR036265">
    <property type="entry name" value="HIT-like_sf"/>
</dbReference>
<sequence>MKKEQIEILNQYSHRRYNPLLDEWVLVAPHRTKRPWQGSQDDEEEEIGVDYDESCFLCPGNSRSSKEINPNYEDTFVFYNDFPALMENAEIHSFREDPLFQGETVRGTGKVICYSPSHSLTLPELPIESIEKLINSWVNELDELSKSYKWVQVFENKGQMMGCSQPHPHGQIWASEFIPTQINKKDRSQREFFNKYKKNLLLDYVTKELELKERIVHENEHWVVLIPYWAAWPFETMVLPKSHIPQMSYMNLEQRKCLASILKKLTVSYDNLFNCSFPYSMGWHFAPFVDTINHLEYWQLHATFLPPLLRSKSIRKFMVGYELLCEQGRDITPEVAAEYLRNTSVNHYKARK</sequence>
<keyword evidence="10 15" id="KW-0299">Galactose metabolism</keyword>
<proteinExistence type="inferred from homology"/>
<dbReference type="GO" id="GO:0005737">
    <property type="term" value="C:cytoplasm"/>
    <property type="evidence" value="ECO:0007669"/>
    <property type="project" value="TreeGrafter"/>
</dbReference>
<feature type="active site" description="Tele-UMP-histidine intermediate" evidence="13">
    <location>
        <position position="169"/>
    </location>
</feature>
<evidence type="ECO:0000256" key="6">
    <source>
        <dbReference type="ARBA" id="ARBA00022679"/>
    </source>
</evidence>
<evidence type="ECO:0000259" key="16">
    <source>
        <dbReference type="Pfam" id="PF01087"/>
    </source>
</evidence>
<organism evidence="18 19">
    <name type="scientific">Paraphotobacterium marinum</name>
    <dbReference type="NCBI Taxonomy" id="1755811"/>
    <lineage>
        <taxon>Bacteria</taxon>
        <taxon>Pseudomonadati</taxon>
        <taxon>Pseudomonadota</taxon>
        <taxon>Gammaproteobacteria</taxon>
        <taxon>Vibrionales</taxon>
        <taxon>Vibrionaceae</taxon>
        <taxon>Paraphotobacterium</taxon>
    </lineage>
</organism>
<feature type="domain" description="Galactose-1-phosphate uridyl transferase N-terminal" evidence="16">
    <location>
        <begin position="11"/>
        <end position="179"/>
    </location>
</feature>
<feature type="binding site" evidence="14">
    <location>
        <position position="58"/>
    </location>
    <ligand>
        <name>Zn(2+)</name>
        <dbReference type="ChEBI" id="CHEBI:29105"/>
    </ligand>
</feature>
<dbReference type="NCBIfam" id="TIGR00209">
    <property type="entry name" value="galT_1"/>
    <property type="match status" value="1"/>
</dbReference>
<evidence type="ECO:0000256" key="3">
    <source>
        <dbReference type="ARBA" id="ARBA00010951"/>
    </source>
</evidence>
<evidence type="ECO:0000313" key="19">
    <source>
        <dbReference type="Proteomes" id="UP000242175"/>
    </source>
</evidence>
<comment type="similarity">
    <text evidence="3 15">Belongs to the galactose-1-phosphate uridylyltransferase type 1 family.</text>
</comment>
<dbReference type="RefSeq" id="WP_089074606.1">
    <property type="nucleotide sequence ID" value="NZ_CBCSAM010000003.1"/>
</dbReference>
<evidence type="ECO:0000256" key="13">
    <source>
        <dbReference type="PIRSR" id="PIRSR000808-1"/>
    </source>
</evidence>
<dbReference type="NCBIfam" id="NF008724">
    <property type="entry name" value="PRK11720.1"/>
    <property type="match status" value="1"/>
</dbReference>
<keyword evidence="19" id="KW-1185">Reference proteome</keyword>
<evidence type="ECO:0000256" key="12">
    <source>
        <dbReference type="NCBIfam" id="TIGR00209"/>
    </source>
</evidence>
<dbReference type="FunFam" id="3.30.428.10:FF:000001">
    <property type="entry name" value="Galactose-1-phosphate uridylyltransferase"/>
    <property type="match status" value="1"/>
</dbReference>
<evidence type="ECO:0000256" key="2">
    <source>
        <dbReference type="ARBA" id="ARBA00004947"/>
    </source>
</evidence>
<comment type="catalytic activity">
    <reaction evidence="1 15">
        <text>alpha-D-galactose 1-phosphate + UDP-alpha-D-glucose = alpha-D-glucose 1-phosphate + UDP-alpha-D-galactose</text>
        <dbReference type="Rhea" id="RHEA:13989"/>
        <dbReference type="ChEBI" id="CHEBI:58336"/>
        <dbReference type="ChEBI" id="CHEBI:58601"/>
        <dbReference type="ChEBI" id="CHEBI:58885"/>
        <dbReference type="ChEBI" id="CHEBI:66914"/>
        <dbReference type="EC" id="2.7.7.12"/>
    </reaction>
</comment>
<dbReference type="UniPathway" id="UPA00214"/>
<feature type="binding site" evidence="14">
    <location>
        <position position="55"/>
    </location>
    <ligand>
        <name>Zn(2+)</name>
        <dbReference type="ChEBI" id="CHEBI:29105"/>
    </ligand>
</feature>
<comment type="pathway">
    <text evidence="2 15">Carbohydrate metabolism; galactose metabolism.</text>
</comment>
<dbReference type="AlphaFoldDB" id="A0A220VH09"/>
<dbReference type="Proteomes" id="UP000242175">
    <property type="component" value="Chromosome small"/>
</dbReference>
<evidence type="ECO:0000313" key="18">
    <source>
        <dbReference type="EMBL" id="ASK79698.1"/>
    </source>
</evidence>
<dbReference type="Gene3D" id="3.30.428.10">
    <property type="entry name" value="HIT-like"/>
    <property type="match status" value="2"/>
</dbReference>
<name>A0A220VH09_9GAMM</name>
<feature type="binding site" evidence="14">
    <location>
        <position position="167"/>
    </location>
    <ligand>
        <name>Zn(2+)</name>
        <dbReference type="ChEBI" id="CHEBI:29105"/>
    </ligand>
</feature>
<dbReference type="Pfam" id="PF01087">
    <property type="entry name" value="GalP_UDP_transf"/>
    <property type="match status" value="1"/>
</dbReference>
<evidence type="ECO:0000256" key="10">
    <source>
        <dbReference type="ARBA" id="ARBA00023144"/>
    </source>
</evidence>
<dbReference type="OrthoDB" id="9769064at2"/>
<dbReference type="InterPro" id="IPR005849">
    <property type="entry name" value="GalP_Utransf_N"/>
</dbReference>
<accession>A0A220VH09</accession>
<dbReference type="CDD" id="cd00608">
    <property type="entry name" value="GalT"/>
    <property type="match status" value="1"/>
</dbReference>
<evidence type="ECO:0000256" key="9">
    <source>
        <dbReference type="ARBA" id="ARBA00022833"/>
    </source>
</evidence>
<dbReference type="PIRSF" id="PIRSF000808">
    <property type="entry name" value="GalT"/>
    <property type="match status" value="1"/>
</dbReference>
<feature type="binding site" evidence="14">
    <location>
        <position position="118"/>
    </location>
    <ligand>
        <name>Zn(2+)</name>
        <dbReference type="ChEBI" id="CHEBI:29105"/>
    </ligand>
</feature>
<dbReference type="PANTHER" id="PTHR11943">
    <property type="entry name" value="GALACTOSE-1-PHOSPHATE URIDYLYLTRANSFERASE"/>
    <property type="match status" value="1"/>
</dbReference>
<evidence type="ECO:0000256" key="7">
    <source>
        <dbReference type="ARBA" id="ARBA00022695"/>
    </source>
</evidence>
<dbReference type="KEGG" id="pmai:CF386_11670"/>
<evidence type="ECO:0000256" key="14">
    <source>
        <dbReference type="PIRSR" id="PIRSR000808-3"/>
    </source>
</evidence>
<dbReference type="SUPFAM" id="SSF54197">
    <property type="entry name" value="HIT-like"/>
    <property type="match status" value="2"/>
</dbReference>
<dbReference type="EC" id="2.7.7.12" evidence="4 12"/>
<dbReference type="GO" id="GO:0008108">
    <property type="term" value="F:UDP-glucose:hexose-1-phosphate uridylyltransferase activity"/>
    <property type="evidence" value="ECO:0007669"/>
    <property type="project" value="UniProtKB-UniRule"/>
</dbReference>
<keyword evidence="9 14" id="KW-0862">Zinc</keyword>
<feature type="domain" description="Galactose-1-phosphate uridyl transferase C-terminal" evidence="17">
    <location>
        <begin position="186"/>
        <end position="351"/>
    </location>
</feature>
<keyword evidence="6 15" id="KW-0808">Transferase</keyword>
<dbReference type="EMBL" id="CP022356">
    <property type="protein sequence ID" value="ASK79698.1"/>
    <property type="molecule type" value="Genomic_DNA"/>
</dbReference>
<evidence type="ECO:0000256" key="5">
    <source>
        <dbReference type="ARBA" id="ARBA00016340"/>
    </source>
</evidence>
<dbReference type="FunFam" id="3.30.428.10:FF:000002">
    <property type="entry name" value="Galactose-1-phosphate uridylyltransferase"/>
    <property type="match status" value="1"/>
</dbReference>
<evidence type="ECO:0000256" key="4">
    <source>
        <dbReference type="ARBA" id="ARBA00012384"/>
    </source>
</evidence>
<evidence type="ECO:0000256" key="8">
    <source>
        <dbReference type="ARBA" id="ARBA00022723"/>
    </source>
</evidence>
<keyword evidence="8 14" id="KW-0479">Metal-binding</keyword>
<keyword evidence="11 15" id="KW-0119">Carbohydrate metabolism</keyword>
<evidence type="ECO:0000259" key="17">
    <source>
        <dbReference type="Pfam" id="PF02744"/>
    </source>
</evidence>
<dbReference type="InterPro" id="IPR019779">
    <property type="entry name" value="GalP_UDPtransf1_His-AS"/>
</dbReference>
<dbReference type="GO" id="GO:0033499">
    <property type="term" value="P:galactose catabolic process via UDP-galactose, Leloir pathway"/>
    <property type="evidence" value="ECO:0007669"/>
    <property type="project" value="TreeGrafter"/>
</dbReference>
<reference evidence="18 19" key="1">
    <citation type="journal article" date="2016" name="Int. J. Syst. Evol. Microbiol.">
        <title>Paraphotobacterium marinum gen. nov., sp. nov., a member of the family Vibrionaceae, isolated from surface seawater.</title>
        <authorList>
            <person name="Huang Z."/>
            <person name="Dong C."/>
            <person name="Shao Z."/>
        </authorList>
    </citation>
    <scope>NUCLEOTIDE SEQUENCE [LARGE SCALE GENOMIC DNA]</scope>
    <source>
        <strain evidence="18 19">NSCS20N07D</strain>
    </source>
</reference>
<dbReference type="InterPro" id="IPR005850">
    <property type="entry name" value="GalP_Utransf_C"/>
</dbReference>
<dbReference type="PROSITE" id="PS00117">
    <property type="entry name" value="GAL_P_UDP_TRANSF_I"/>
    <property type="match status" value="1"/>
</dbReference>
<comment type="cofactor">
    <cofactor evidence="14">
        <name>Zn(2+)</name>
        <dbReference type="ChEBI" id="CHEBI:29105"/>
    </cofactor>
    <text evidence="14">Binds 1 zinc ion per subunit.</text>
</comment>
<evidence type="ECO:0000256" key="11">
    <source>
        <dbReference type="ARBA" id="ARBA00023277"/>
    </source>
</evidence>
<evidence type="ECO:0000256" key="1">
    <source>
        <dbReference type="ARBA" id="ARBA00001107"/>
    </source>
</evidence>
<dbReference type="InterPro" id="IPR001937">
    <property type="entry name" value="GalP_UDPtransf1"/>
</dbReference>
<keyword evidence="7 15" id="KW-0548">Nucleotidyltransferase</keyword>
<dbReference type="GO" id="GO:0008270">
    <property type="term" value="F:zinc ion binding"/>
    <property type="evidence" value="ECO:0007669"/>
    <property type="project" value="InterPro"/>
</dbReference>
<dbReference type="Pfam" id="PF02744">
    <property type="entry name" value="GalP_UDP_tr_C"/>
    <property type="match status" value="1"/>
</dbReference>
<dbReference type="PANTHER" id="PTHR11943:SF1">
    <property type="entry name" value="GALACTOSE-1-PHOSPHATE URIDYLYLTRANSFERASE"/>
    <property type="match status" value="1"/>
</dbReference>
<protein>
    <recommendedName>
        <fullName evidence="5 12">Galactose-1-phosphate uridylyltransferase</fullName>
        <ecNumber evidence="4 12">2.7.7.12</ecNumber>
    </recommendedName>
</protein>
<gene>
    <name evidence="18" type="ORF">CF386_11670</name>
</gene>
<evidence type="ECO:0000256" key="15">
    <source>
        <dbReference type="RuleBase" id="RU000506"/>
    </source>
</evidence>